<gene>
    <name evidence="1" type="ORF">AMTR_s00046p00094180</name>
</gene>
<name>U5CXB8_AMBTC</name>
<dbReference type="EMBL" id="KI392290">
    <property type="protein sequence ID" value="ERN17976.1"/>
    <property type="molecule type" value="Genomic_DNA"/>
</dbReference>
<keyword evidence="2" id="KW-1185">Reference proteome</keyword>
<evidence type="ECO:0000313" key="2">
    <source>
        <dbReference type="Proteomes" id="UP000017836"/>
    </source>
</evidence>
<dbReference type="Proteomes" id="UP000017836">
    <property type="component" value="Unassembled WGS sequence"/>
</dbReference>
<reference evidence="2" key="1">
    <citation type="journal article" date="2013" name="Science">
        <title>The Amborella genome and the evolution of flowering plants.</title>
        <authorList>
            <consortium name="Amborella Genome Project"/>
        </authorList>
    </citation>
    <scope>NUCLEOTIDE SEQUENCE [LARGE SCALE GENOMIC DNA]</scope>
</reference>
<accession>U5CXB8</accession>
<sequence>MSTMVSTFKDWTTSKTKEDPQLVANDRRMMGKVECMQMAKTMYKRGDITVQVFLKSKQVFRDVENIDFFLGIKDLELRKTFLEDKTRRLL</sequence>
<protein>
    <submittedName>
        <fullName evidence="1">Uncharacterized protein</fullName>
    </submittedName>
</protein>
<dbReference type="HOGENOM" id="CLU_2443782_0_0_1"/>
<organism evidence="1 2">
    <name type="scientific">Amborella trichopoda</name>
    <dbReference type="NCBI Taxonomy" id="13333"/>
    <lineage>
        <taxon>Eukaryota</taxon>
        <taxon>Viridiplantae</taxon>
        <taxon>Streptophyta</taxon>
        <taxon>Embryophyta</taxon>
        <taxon>Tracheophyta</taxon>
        <taxon>Spermatophyta</taxon>
        <taxon>Magnoliopsida</taxon>
        <taxon>Amborellales</taxon>
        <taxon>Amborellaceae</taxon>
        <taxon>Amborella</taxon>
    </lineage>
</organism>
<dbReference type="AlphaFoldDB" id="U5CXB8"/>
<evidence type="ECO:0000313" key="1">
    <source>
        <dbReference type="EMBL" id="ERN17976.1"/>
    </source>
</evidence>
<dbReference type="Gramene" id="ERN17976">
    <property type="protein sequence ID" value="ERN17976"/>
    <property type="gene ID" value="AMTR_s00046p00094180"/>
</dbReference>
<proteinExistence type="predicted"/>